<name>A0A6J6ZYZ2_9ZZZZ</name>
<proteinExistence type="predicted"/>
<dbReference type="PANTHER" id="PTHR42779:SF1">
    <property type="entry name" value="PROTEIN YNJB"/>
    <property type="match status" value="1"/>
</dbReference>
<dbReference type="EMBL" id="CAFABF010000020">
    <property type="protein sequence ID" value="CAB4825775.1"/>
    <property type="molecule type" value="Genomic_DNA"/>
</dbReference>
<dbReference type="InterPro" id="IPR006059">
    <property type="entry name" value="SBP"/>
</dbReference>
<organism evidence="1">
    <name type="scientific">freshwater metagenome</name>
    <dbReference type="NCBI Taxonomy" id="449393"/>
    <lineage>
        <taxon>unclassified sequences</taxon>
        <taxon>metagenomes</taxon>
        <taxon>ecological metagenomes</taxon>
    </lineage>
</organism>
<dbReference type="InterPro" id="IPR027020">
    <property type="entry name" value="YnjB"/>
</dbReference>
<dbReference type="Pfam" id="PF13416">
    <property type="entry name" value="SBP_bac_8"/>
    <property type="match status" value="1"/>
</dbReference>
<gene>
    <name evidence="1" type="ORF">UFOPK3167_00599</name>
</gene>
<dbReference type="PIRSF" id="PIRSF029172">
    <property type="entry name" value="UCP029172_ABC_sbc_YnjB"/>
    <property type="match status" value="1"/>
</dbReference>
<protein>
    <submittedName>
        <fullName evidence="1">Unannotated protein</fullName>
    </submittedName>
</protein>
<accession>A0A6J6ZYZ2</accession>
<sequence>MKFKSLIKLLVVMLVATIPGVIATAPSSAIGTTTYTSPQWNKILKEAKGQTVNWYMWGGGAKINTYVNDYIGAEAKKLGVTLNQVKLNATPEAVNKVLGEKQAGKNTGGAVDMIWINGENFATGVQADIWHCNWATKLPNAKYVDWTSSSVNSDFGLPVNGCEAPWATASSGLVYDSKVVPKSAVASLDGFISWAKANPGKFTYPAPPDFNGSMTVRRLFYHANGGYSNFLGTYNAATFTPAMAKAATFLNDLKPALWRKGATYPANIGDLEKLYANGEISAYFNYGALASFANVQTGLFPTSTRVAAFKEGMIGNISYVAVPYNSPNKAGAQVIANILQSPAAQLKMQVDGVIGSPAIVMSKTPLAAQYRSLPIHPSSVSPATLAKNANPELTAAWLKAIDAGWIKDVQQK</sequence>
<dbReference type="NCBIfam" id="NF008633">
    <property type="entry name" value="PRK11622.1"/>
    <property type="match status" value="1"/>
</dbReference>
<dbReference type="AlphaFoldDB" id="A0A6J6ZYZ2"/>
<dbReference type="Gene3D" id="3.40.190.10">
    <property type="entry name" value="Periplasmic binding protein-like II"/>
    <property type="match status" value="2"/>
</dbReference>
<dbReference type="SUPFAM" id="SSF53850">
    <property type="entry name" value="Periplasmic binding protein-like II"/>
    <property type="match status" value="1"/>
</dbReference>
<evidence type="ECO:0000313" key="1">
    <source>
        <dbReference type="EMBL" id="CAB4825775.1"/>
    </source>
</evidence>
<reference evidence="1" key="1">
    <citation type="submission" date="2020-05" db="EMBL/GenBank/DDBJ databases">
        <authorList>
            <person name="Chiriac C."/>
            <person name="Salcher M."/>
            <person name="Ghai R."/>
            <person name="Kavagutti S V."/>
        </authorList>
    </citation>
    <scope>NUCLEOTIDE SEQUENCE</scope>
</reference>
<dbReference type="PANTHER" id="PTHR42779">
    <property type="entry name" value="PROTEIN YNJB"/>
    <property type="match status" value="1"/>
</dbReference>